<dbReference type="InterPro" id="IPR009071">
    <property type="entry name" value="HMG_box_dom"/>
</dbReference>
<feature type="compositionally biased region" description="Basic residues" evidence="4">
    <location>
        <begin position="263"/>
        <end position="276"/>
    </location>
</feature>
<dbReference type="Gene3D" id="1.10.30.10">
    <property type="entry name" value="High mobility group box domain"/>
    <property type="match status" value="1"/>
</dbReference>
<keyword evidence="7" id="KW-1185">Reference proteome</keyword>
<proteinExistence type="predicted"/>
<evidence type="ECO:0000259" key="5">
    <source>
        <dbReference type="PROSITE" id="PS50118"/>
    </source>
</evidence>
<feature type="compositionally biased region" description="Basic and acidic residues" evidence="4">
    <location>
        <begin position="244"/>
        <end position="258"/>
    </location>
</feature>
<dbReference type="EMBL" id="KZ303489">
    <property type="protein sequence ID" value="PIA18630.1"/>
    <property type="molecule type" value="Genomic_DNA"/>
</dbReference>
<reference evidence="6 7" key="1">
    <citation type="journal article" date="2015" name="Genome Biol. Evol.">
        <title>Phylogenomic analyses indicate that early fungi evolved digesting cell walls of algal ancestors of land plants.</title>
        <authorList>
            <person name="Chang Y."/>
            <person name="Wang S."/>
            <person name="Sekimoto S."/>
            <person name="Aerts A.L."/>
            <person name="Choi C."/>
            <person name="Clum A."/>
            <person name="LaButti K.M."/>
            <person name="Lindquist E.A."/>
            <person name="Yee Ngan C."/>
            <person name="Ohm R.A."/>
            <person name="Salamov A.A."/>
            <person name="Grigoriev I.V."/>
            <person name="Spatafora J.W."/>
            <person name="Berbee M.L."/>
        </authorList>
    </citation>
    <scope>NUCLEOTIDE SEQUENCE [LARGE SCALE GENOMIC DNA]</scope>
    <source>
        <strain evidence="6 7">NRRL 1564</strain>
    </source>
</reference>
<dbReference type="CDD" id="cd01389">
    <property type="entry name" value="HMG-box_ROX1-like"/>
    <property type="match status" value="1"/>
</dbReference>
<evidence type="ECO:0000256" key="1">
    <source>
        <dbReference type="ARBA" id="ARBA00023125"/>
    </source>
</evidence>
<evidence type="ECO:0000313" key="7">
    <source>
        <dbReference type="Proteomes" id="UP000242474"/>
    </source>
</evidence>
<dbReference type="Proteomes" id="UP000242474">
    <property type="component" value="Unassembled WGS sequence"/>
</dbReference>
<evidence type="ECO:0000313" key="6">
    <source>
        <dbReference type="EMBL" id="PIA18630.1"/>
    </source>
</evidence>
<feature type="region of interest" description="Disordered" evidence="4">
    <location>
        <begin position="244"/>
        <end position="289"/>
    </location>
</feature>
<dbReference type="PANTHER" id="PTHR45789">
    <property type="entry name" value="FI18025P1"/>
    <property type="match status" value="1"/>
</dbReference>
<dbReference type="SMART" id="SM00398">
    <property type="entry name" value="HMG"/>
    <property type="match status" value="1"/>
</dbReference>
<dbReference type="InterPro" id="IPR036910">
    <property type="entry name" value="HMG_box_dom_sf"/>
</dbReference>
<evidence type="ECO:0000256" key="4">
    <source>
        <dbReference type="SAM" id="MobiDB-lite"/>
    </source>
</evidence>
<accession>A0A2G5BHY2</accession>
<protein>
    <recommendedName>
        <fullName evidence="5">HMG box domain-containing protein</fullName>
    </recommendedName>
</protein>
<organism evidence="6 7">
    <name type="scientific">Coemansia reversa (strain ATCC 12441 / NRRL 1564)</name>
    <dbReference type="NCBI Taxonomy" id="763665"/>
    <lineage>
        <taxon>Eukaryota</taxon>
        <taxon>Fungi</taxon>
        <taxon>Fungi incertae sedis</taxon>
        <taxon>Zoopagomycota</taxon>
        <taxon>Kickxellomycotina</taxon>
        <taxon>Kickxellomycetes</taxon>
        <taxon>Kickxellales</taxon>
        <taxon>Kickxellaceae</taxon>
        <taxon>Coemansia</taxon>
    </lineage>
</organism>
<dbReference type="OrthoDB" id="6247875at2759"/>
<feature type="domain" description="HMG box" evidence="5">
    <location>
        <begin position="194"/>
        <end position="260"/>
    </location>
</feature>
<dbReference type="PROSITE" id="PS50118">
    <property type="entry name" value="HMG_BOX_2"/>
    <property type="match status" value="1"/>
</dbReference>
<feature type="compositionally biased region" description="Low complexity" evidence="4">
    <location>
        <begin position="159"/>
        <end position="183"/>
    </location>
</feature>
<evidence type="ECO:0000256" key="2">
    <source>
        <dbReference type="ARBA" id="ARBA00023242"/>
    </source>
</evidence>
<dbReference type="GO" id="GO:0005634">
    <property type="term" value="C:nucleus"/>
    <property type="evidence" value="ECO:0007669"/>
    <property type="project" value="UniProtKB-UniRule"/>
</dbReference>
<keyword evidence="2 3" id="KW-0539">Nucleus</keyword>
<feature type="DNA-binding region" description="HMG box" evidence="3">
    <location>
        <begin position="194"/>
        <end position="260"/>
    </location>
</feature>
<dbReference type="PANTHER" id="PTHR45789:SF2">
    <property type="entry name" value="FI18025P1"/>
    <property type="match status" value="1"/>
</dbReference>
<dbReference type="Pfam" id="PF00505">
    <property type="entry name" value="HMG_box"/>
    <property type="match status" value="1"/>
</dbReference>
<name>A0A2G5BHY2_COERN</name>
<dbReference type="AlphaFoldDB" id="A0A2G5BHY2"/>
<gene>
    <name evidence="6" type="ORF">COEREDRAFT_13698</name>
</gene>
<feature type="compositionally biased region" description="Basic and acidic residues" evidence="4">
    <location>
        <begin position="277"/>
        <end position="287"/>
    </location>
</feature>
<keyword evidence="1 3" id="KW-0238">DNA-binding</keyword>
<dbReference type="InterPro" id="IPR051356">
    <property type="entry name" value="SOX/SOX-like_TF"/>
</dbReference>
<dbReference type="SUPFAM" id="SSF47095">
    <property type="entry name" value="HMG-box"/>
    <property type="match status" value="1"/>
</dbReference>
<evidence type="ECO:0000256" key="3">
    <source>
        <dbReference type="PROSITE-ProRule" id="PRU00267"/>
    </source>
</evidence>
<sequence>MSLPSHSPSPFQPQLISSQSQVPFISAEYPIVDIGIGEHITSPRPGVTYSRVTVLVPSDRQLIMLPKLAPFETSTIVPVIIPPNRDIYGIENVDNMSRTAFNGAQEGYSEVLSTVYKEPASAGNRSISEILGIPGQIKNTANDSYSSHKGKEVEFSVAQGTTQQQQGREGVNSSASAATTSKSVSDDPEPEEKIKKPSNAFILFRSAYTARHKAENKQAKDISVIASYIWKDMTNEEKRPFLEKGAEERREHNRKKELLNQAAKRRKKMQNKRSRNVTKETRGRSKSDTTAVYSKAKIVTNPAFDLGGGNDSSGGNTSLAQLVPSHFLSEMHIDNHFAHSNHDASVVFSTPTIMTADSSITQPTEPSIASVIDSLPIFSYDSTTASVAALAPAHAPLDSLAQHHYPLQIQTQMGLNQYASHSNQRSWDELSALLSGAQSTAPISSVDRGEVMSPLFDEQNLQQIASSVAVVSQPSHLPHAESSLLRTGVSSLDMPQNSSASADIDIMSAIPAIEVLDTGNQFAFTKYTTSHSQ</sequence>
<dbReference type="GO" id="GO:0000981">
    <property type="term" value="F:DNA-binding transcription factor activity, RNA polymerase II-specific"/>
    <property type="evidence" value="ECO:0007669"/>
    <property type="project" value="TreeGrafter"/>
</dbReference>
<dbReference type="GO" id="GO:0000978">
    <property type="term" value="F:RNA polymerase II cis-regulatory region sequence-specific DNA binding"/>
    <property type="evidence" value="ECO:0007669"/>
    <property type="project" value="TreeGrafter"/>
</dbReference>
<feature type="region of interest" description="Disordered" evidence="4">
    <location>
        <begin position="157"/>
        <end position="197"/>
    </location>
</feature>